<reference evidence="4" key="1">
    <citation type="journal article" date="2020" name="Stud. Mycol.">
        <title>101 Dothideomycetes genomes: a test case for predicting lifestyles and emergence of pathogens.</title>
        <authorList>
            <person name="Haridas S."/>
            <person name="Albert R."/>
            <person name="Binder M."/>
            <person name="Bloem J."/>
            <person name="Labutti K."/>
            <person name="Salamov A."/>
            <person name="Andreopoulos B."/>
            <person name="Baker S."/>
            <person name="Barry K."/>
            <person name="Bills G."/>
            <person name="Bluhm B."/>
            <person name="Cannon C."/>
            <person name="Castanera R."/>
            <person name="Culley D."/>
            <person name="Daum C."/>
            <person name="Ezra D."/>
            <person name="Gonzalez J."/>
            <person name="Henrissat B."/>
            <person name="Kuo A."/>
            <person name="Liang C."/>
            <person name="Lipzen A."/>
            <person name="Lutzoni F."/>
            <person name="Magnuson J."/>
            <person name="Mondo S."/>
            <person name="Nolan M."/>
            <person name="Ohm R."/>
            <person name="Pangilinan J."/>
            <person name="Park H.-J."/>
            <person name="Ramirez L."/>
            <person name="Alfaro M."/>
            <person name="Sun H."/>
            <person name="Tritt A."/>
            <person name="Yoshinaga Y."/>
            <person name="Zwiers L.-H."/>
            <person name="Turgeon B."/>
            <person name="Goodwin S."/>
            <person name="Spatafora J."/>
            <person name="Crous P."/>
            <person name="Grigoriev I."/>
        </authorList>
    </citation>
    <scope>NUCLEOTIDE SEQUENCE</scope>
    <source>
        <strain evidence="4">CBS 122368</strain>
    </source>
</reference>
<dbReference type="GeneID" id="54585597"/>
<dbReference type="GO" id="GO:0005634">
    <property type="term" value="C:nucleus"/>
    <property type="evidence" value="ECO:0007669"/>
    <property type="project" value="UniProtKB-SubCell"/>
</dbReference>
<keyword evidence="5" id="KW-1185">Reference proteome</keyword>
<feature type="region of interest" description="Disordered" evidence="3">
    <location>
        <begin position="438"/>
        <end position="462"/>
    </location>
</feature>
<evidence type="ECO:0000313" key="4">
    <source>
        <dbReference type="EMBL" id="KAF2243650.1"/>
    </source>
</evidence>
<feature type="region of interest" description="Disordered" evidence="3">
    <location>
        <begin position="208"/>
        <end position="256"/>
    </location>
</feature>
<gene>
    <name evidence="4" type="ORF">BU26DRAFT_554515</name>
</gene>
<feature type="compositionally biased region" description="Basic residues" evidence="3">
    <location>
        <begin position="316"/>
        <end position="327"/>
    </location>
</feature>
<feature type="region of interest" description="Disordered" evidence="3">
    <location>
        <begin position="307"/>
        <end position="412"/>
    </location>
</feature>
<dbReference type="Pfam" id="PF00653">
    <property type="entry name" value="BIR"/>
    <property type="match status" value="2"/>
</dbReference>
<evidence type="ECO:0000256" key="1">
    <source>
        <dbReference type="ARBA" id="ARBA00022723"/>
    </source>
</evidence>
<dbReference type="AlphaFoldDB" id="A0A6A6I252"/>
<dbReference type="PROSITE" id="PS50143">
    <property type="entry name" value="BIR_REPEAT_2"/>
    <property type="match status" value="2"/>
</dbReference>
<dbReference type="GO" id="GO:0046872">
    <property type="term" value="F:metal ion binding"/>
    <property type="evidence" value="ECO:0007669"/>
    <property type="project" value="UniProtKB-KW"/>
</dbReference>
<keyword evidence="1" id="KW-0479">Metal-binding</keyword>
<dbReference type="RefSeq" id="XP_033678654.1">
    <property type="nucleotide sequence ID" value="XM_033832267.1"/>
</dbReference>
<feature type="compositionally biased region" description="Basic residues" evidence="3">
    <location>
        <begin position="20"/>
        <end position="33"/>
    </location>
</feature>
<dbReference type="Proteomes" id="UP000800094">
    <property type="component" value="Unassembled WGS sequence"/>
</dbReference>
<dbReference type="SMART" id="SM00238">
    <property type="entry name" value="BIR"/>
    <property type="match status" value="2"/>
</dbReference>
<keyword evidence="2" id="KW-0862">Zinc</keyword>
<dbReference type="InterPro" id="IPR001370">
    <property type="entry name" value="BIR_rpt"/>
</dbReference>
<dbReference type="GO" id="GO:0005856">
    <property type="term" value="C:cytoskeleton"/>
    <property type="evidence" value="ECO:0007669"/>
    <property type="project" value="UniProtKB-SubCell"/>
</dbReference>
<dbReference type="SUPFAM" id="SSF57924">
    <property type="entry name" value="Inhibitor of apoptosis (IAP) repeat"/>
    <property type="match status" value="2"/>
</dbReference>
<organism evidence="4 5">
    <name type="scientific">Trematosphaeria pertusa</name>
    <dbReference type="NCBI Taxonomy" id="390896"/>
    <lineage>
        <taxon>Eukaryota</taxon>
        <taxon>Fungi</taxon>
        <taxon>Dikarya</taxon>
        <taxon>Ascomycota</taxon>
        <taxon>Pezizomycotina</taxon>
        <taxon>Dothideomycetes</taxon>
        <taxon>Pleosporomycetidae</taxon>
        <taxon>Pleosporales</taxon>
        <taxon>Massarineae</taxon>
        <taxon>Trematosphaeriaceae</taxon>
        <taxon>Trematosphaeria</taxon>
    </lineage>
</organism>
<name>A0A6A6I252_9PLEO</name>
<feature type="compositionally biased region" description="Basic and acidic residues" evidence="3">
    <location>
        <begin position="369"/>
        <end position="380"/>
    </location>
</feature>
<evidence type="ECO:0000256" key="3">
    <source>
        <dbReference type="SAM" id="MobiDB-lite"/>
    </source>
</evidence>
<dbReference type="PANTHER" id="PTHR46771">
    <property type="entry name" value="DETERIN"/>
    <property type="match status" value="1"/>
</dbReference>
<dbReference type="Gene3D" id="1.10.1170.10">
    <property type="entry name" value="Inhibitor Of Apoptosis Protein (2mihbC-IAP-1), Chain A"/>
    <property type="match status" value="2"/>
</dbReference>
<evidence type="ECO:0000256" key="2">
    <source>
        <dbReference type="ARBA" id="ARBA00022833"/>
    </source>
</evidence>
<dbReference type="OrthoDB" id="2196114at2759"/>
<dbReference type="CDD" id="cd00022">
    <property type="entry name" value="BIR"/>
    <property type="match status" value="2"/>
</dbReference>
<sequence>MDATFASYQARLDSFAAPKSKSRRTSTRSKKAAPKAAQKAGWPLAAPRPEDLAYAGFIFKPTSASPDNVQCFSCLTQLDGWEETDTPAFEHLTHSPNCGFAINVCIRLRSNDPGRTEDDPLSETMLEARRRTFADLWPLDAEAGYPSVEQMINAGWYYDPSFDMPDGVSCPYCSLALDAWDAGDDPMEEHRKRSADCLFFTLKEFYHPTQKPKPTRGKRSSSRSSTSSQKGAKSTRTKKAAAKKDLSKPLPPTPDEALTEAFAESFAESVSVASGPAKAPSKGRKTRKATLDEAPTEVFAESFADSVASGPTKAAAKGRKTTKKVSKRISTASVASTTRGTRRNKPTTDDMDVDVPVAPATRNTRTNKRTSDHLDVEDQPKASAKRARISDFSSGLPELALESTPRMKTPQPEIRSPQAAQAAPQAVAAAIDFASARTPEGSPKVAPAHTQVRTPEAQTAEKTKSNWDPINIDGFFEKRQDVFGIISNVMVDSGLDKENIDVEMGGTTEALAGAVKAGLTSPEKNMTIEEWVMYNAKRGEEKLRTECERQISAFEAEGRRALATLDAVPAL</sequence>
<evidence type="ECO:0000313" key="5">
    <source>
        <dbReference type="Proteomes" id="UP000800094"/>
    </source>
</evidence>
<accession>A0A6A6I252</accession>
<protein>
    <submittedName>
        <fullName evidence="4">BIR-domain-containing protein</fullName>
    </submittedName>
</protein>
<proteinExistence type="predicted"/>
<dbReference type="PANTHER" id="PTHR46771:SF5">
    <property type="entry name" value="DETERIN"/>
    <property type="match status" value="1"/>
</dbReference>
<dbReference type="EMBL" id="ML987204">
    <property type="protein sequence ID" value="KAF2243650.1"/>
    <property type="molecule type" value="Genomic_DNA"/>
</dbReference>
<dbReference type="GO" id="GO:0005694">
    <property type="term" value="C:chromosome"/>
    <property type="evidence" value="ECO:0007669"/>
    <property type="project" value="UniProtKB-SubCell"/>
</dbReference>
<dbReference type="GO" id="GO:0051301">
    <property type="term" value="P:cell division"/>
    <property type="evidence" value="ECO:0007669"/>
    <property type="project" value="UniProtKB-KW"/>
</dbReference>
<feature type="compositionally biased region" description="Low complexity" evidence="3">
    <location>
        <begin position="222"/>
        <end position="232"/>
    </location>
</feature>
<feature type="region of interest" description="Disordered" evidence="3">
    <location>
        <begin position="269"/>
        <end position="292"/>
    </location>
</feature>
<feature type="region of interest" description="Disordered" evidence="3">
    <location>
        <begin position="16"/>
        <end position="42"/>
    </location>
</feature>
<feature type="compositionally biased region" description="Polar residues" evidence="3">
    <location>
        <begin position="328"/>
        <end position="339"/>
    </location>
</feature>
<dbReference type="InterPro" id="IPR051190">
    <property type="entry name" value="Baculoviral_IAP"/>
</dbReference>